<keyword evidence="2" id="KW-0178">Competence</keyword>
<gene>
    <name evidence="4" type="ORF">CD29_06005</name>
</gene>
<comment type="caution">
    <text evidence="4">The sequence shown here is derived from an EMBL/GenBank/DDBJ whole genome shotgun (WGS) entry which is preliminary data.</text>
</comment>
<evidence type="ECO:0000256" key="3">
    <source>
        <dbReference type="SAM" id="Phobius"/>
    </source>
</evidence>
<dbReference type="Proteomes" id="UP000030416">
    <property type="component" value="Unassembled WGS sequence"/>
</dbReference>
<evidence type="ECO:0008006" key="6">
    <source>
        <dbReference type="Google" id="ProtNLM"/>
    </source>
</evidence>
<keyword evidence="3" id="KW-0472">Membrane</keyword>
<organism evidence="4 5">
    <name type="scientific">Ureibacillus manganicus DSM 26584</name>
    <dbReference type="NCBI Taxonomy" id="1384049"/>
    <lineage>
        <taxon>Bacteria</taxon>
        <taxon>Bacillati</taxon>
        <taxon>Bacillota</taxon>
        <taxon>Bacilli</taxon>
        <taxon>Bacillales</taxon>
        <taxon>Caryophanaceae</taxon>
        <taxon>Ureibacillus</taxon>
    </lineage>
</organism>
<dbReference type="InterPro" id="IPR012902">
    <property type="entry name" value="N_methyl_site"/>
</dbReference>
<dbReference type="Pfam" id="PF07963">
    <property type="entry name" value="N_methyl"/>
    <property type="match status" value="1"/>
</dbReference>
<protein>
    <recommendedName>
        <fullName evidence="6">Prepilin-type N-terminal cleavage/methylation domain-containing protein</fullName>
    </recommendedName>
</protein>
<proteinExistence type="predicted"/>
<evidence type="ECO:0000256" key="2">
    <source>
        <dbReference type="ARBA" id="ARBA00023287"/>
    </source>
</evidence>
<feature type="transmembrane region" description="Helical" evidence="3">
    <location>
        <begin position="12"/>
        <end position="31"/>
    </location>
</feature>
<sequence>MHNEKGLTLVEVIAAIILLSIILISIFSFLLNSTRLNNMNDESIQAMNIARSTSVEVRESSCKVVKANTSLNGEYYTKEFLSGNSEYTIKLSLNKNPESGNLQPELHLVHIQVMKEGAEVSDTYTYCKGELENN</sequence>
<dbReference type="EMBL" id="JPVN01000005">
    <property type="protein sequence ID" value="KGR79649.1"/>
    <property type="molecule type" value="Genomic_DNA"/>
</dbReference>
<dbReference type="NCBIfam" id="TIGR02532">
    <property type="entry name" value="IV_pilin_GFxxxE"/>
    <property type="match status" value="1"/>
</dbReference>
<keyword evidence="3" id="KW-1133">Transmembrane helix</keyword>
<comment type="subcellular location">
    <subcellularLocation>
        <location evidence="1">Cell surface</location>
    </subcellularLocation>
</comment>
<dbReference type="STRING" id="1384049.CD29_06005"/>
<evidence type="ECO:0000313" key="4">
    <source>
        <dbReference type="EMBL" id="KGR79649.1"/>
    </source>
</evidence>
<accession>A0A0A3I4J1</accession>
<reference evidence="4 5" key="1">
    <citation type="submission" date="2014-02" db="EMBL/GenBank/DDBJ databases">
        <title>Draft genome sequence of Lysinibacillus manganicus DSM 26584T.</title>
        <authorList>
            <person name="Zhang F."/>
            <person name="Wang G."/>
            <person name="Zhang L."/>
        </authorList>
    </citation>
    <scope>NUCLEOTIDE SEQUENCE [LARGE SCALE GENOMIC DNA]</scope>
    <source>
        <strain evidence="4 5">DSM 26584</strain>
    </source>
</reference>
<dbReference type="GO" id="GO:0009986">
    <property type="term" value="C:cell surface"/>
    <property type="evidence" value="ECO:0007669"/>
    <property type="project" value="UniProtKB-SubCell"/>
</dbReference>
<dbReference type="RefSeq" id="WP_036184019.1">
    <property type="nucleotide sequence ID" value="NZ_AVDA01000005.1"/>
</dbReference>
<name>A0A0A3I4J1_9BACL</name>
<keyword evidence="5" id="KW-1185">Reference proteome</keyword>
<dbReference type="PROSITE" id="PS00409">
    <property type="entry name" value="PROKAR_NTER_METHYL"/>
    <property type="match status" value="1"/>
</dbReference>
<evidence type="ECO:0000256" key="1">
    <source>
        <dbReference type="ARBA" id="ARBA00004241"/>
    </source>
</evidence>
<evidence type="ECO:0000313" key="5">
    <source>
        <dbReference type="Proteomes" id="UP000030416"/>
    </source>
</evidence>
<dbReference type="AlphaFoldDB" id="A0A0A3I4J1"/>
<dbReference type="GO" id="GO:0030420">
    <property type="term" value="P:establishment of competence for transformation"/>
    <property type="evidence" value="ECO:0007669"/>
    <property type="project" value="UniProtKB-KW"/>
</dbReference>
<keyword evidence="3" id="KW-0812">Transmembrane</keyword>